<dbReference type="GO" id="GO:0003677">
    <property type="term" value="F:DNA binding"/>
    <property type="evidence" value="ECO:0007669"/>
    <property type="project" value="UniProtKB-KW"/>
</dbReference>
<gene>
    <name evidence="5" type="ORF">HBF25_13305</name>
</gene>
<feature type="domain" description="HTH arsR-type" evidence="4">
    <location>
        <begin position="7"/>
        <end position="104"/>
    </location>
</feature>
<protein>
    <submittedName>
        <fullName evidence="5">Helix-turn-helix transcriptional regulator</fullName>
    </submittedName>
</protein>
<dbReference type="EMBL" id="JAARLZ010000006">
    <property type="protein sequence ID" value="NII07361.1"/>
    <property type="molecule type" value="Genomic_DNA"/>
</dbReference>
<name>A0A7X5UB99_9GAMM</name>
<dbReference type="AlphaFoldDB" id="A0A7X5UB99"/>
<dbReference type="Proteomes" id="UP000490980">
    <property type="component" value="Unassembled WGS sequence"/>
</dbReference>
<keyword evidence="3" id="KW-0804">Transcription</keyword>
<evidence type="ECO:0000313" key="6">
    <source>
        <dbReference type="Proteomes" id="UP000490980"/>
    </source>
</evidence>
<dbReference type="NCBIfam" id="NF033788">
    <property type="entry name" value="HTH_metalloreg"/>
    <property type="match status" value="1"/>
</dbReference>
<dbReference type="InterPro" id="IPR036388">
    <property type="entry name" value="WH-like_DNA-bd_sf"/>
</dbReference>
<sequence>MKPKPHATHLTAPDAIRAFAALAQESRLAIFRLLVEHAPEGLAVGVIGETLGVAPATLSFHLKELLNAGLVASRQAGRFIYYSPVLETVDRLVGFLTDNCCAASGQSCGPGGMVRK</sequence>
<evidence type="ECO:0000256" key="3">
    <source>
        <dbReference type="ARBA" id="ARBA00023163"/>
    </source>
</evidence>
<accession>A0A7X5UB99</accession>
<keyword evidence="6" id="KW-1185">Reference proteome</keyword>
<keyword evidence="1" id="KW-0805">Transcription regulation</keyword>
<dbReference type="Gene3D" id="1.10.10.10">
    <property type="entry name" value="Winged helix-like DNA-binding domain superfamily/Winged helix DNA-binding domain"/>
    <property type="match status" value="1"/>
</dbReference>
<comment type="caution">
    <text evidence="5">The sequence shown here is derived from an EMBL/GenBank/DDBJ whole genome shotgun (WGS) entry which is preliminary data.</text>
</comment>
<dbReference type="SMART" id="SM00418">
    <property type="entry name" value="HTH_ARSR"/>
    <property type="match status" value="1"/>
</dbReference>
<evidence type="ECO:0000256" key="2">
    <source>
        <dbReference type="ARBA" id="ARBA00023125"/>
    </source>
</evidence>
<keyword evidence="2" id="KW-0238">DNA-binding</keyword>
<dbReference type="PRINTS" id="PR00778">
    <property type="entry name" value="HTHARSR"/>
</dbReference>
<dbReference type="InterPro" id="IPR001845">
    <property type="entry name" value="HTH_ArsR_DNA-bd_dom"/>
</dbReference>
<dbReference type="InterPro" id="IPR036390">
    <property type="entry name" value="WH_DNA-bd_sf"/>
</dbReference>
<dbReference type="RefSeq" id="WP_166949158.1">
    <property type="nucleotide sequence ID" value="NZ_CP077072.1"/>
</dbReference>
<dbReference type="InterPro" id="IPR051011">
    <property type="entry name" value="Metal_resp_trans_reg"/>
</dbReference>
<dbReference type="PROSITE" id="PS50987">
    <property type="entry name" value="HTH_ARSR_2"/>
    <property type="match status" value="1"/>
</dbReference>
<evidence type="ECO:0000256" key="1">
    <source>
        <dbReference type="ARBA" id="ARBA00023015"/>
    </source>
</evidence>
<dbReference type="SUPFAM" id="SSF46785">
    <property type="entry name" value="Winged helix' DNA-binding domain"/>
    <property type="match status" value="1"/>
</dbReference>
<dbReference type="PANTHER" id="PTHR43132">
    <property type="entry name" value="ARSENICAL RESISTANCE OPERON REPRESSOR ARSR-RELATED"/>
    <property type="match status" value="1"/>
</dbReference>
<evidence type="ECO:0000313" key="5">
    <source>
        <dbReference type="EMBL" id="NII07361.1"/>
    </source>
</evidence>
<dbReference type="GO" id="GO:0003700">
    <property type="term" value="F:DNA-binding transcription factor activity"/>
    <property type="evidence" value="ECO:0007669"/>
    <property type="project" value="InterPro"/>
</dbReference>
<proteinExistence type="predicted"/>
<organism evidence="5 6">
    <name type="scientific">Luteibacter anthropi</name>
    <dbReference type="NCBI Taxonomy" id="564369"/>
    <lineage>
        <taxon>Bacteria</taxon>
        <taxon>Pseudomonadati</taxon>
        <taxon>Pseudomonadota</taxon>
        <taxon>Gammaproteobacteria</taxon>
        <taxon>Lysobacterales</taxon>
        <taxon>Rhodanobacteraceae</taxon>
        <taxon>Luteibacter</taxon>
    </lineage>
</organism>
<dbReference type="PANTHER" id="PTHR43132:SF2">
    <property type="entry name" value="ARSENICAL RESISTANCE OPERON REPRESSOR ARSR-RELATED"/>
    <property type="match status" value="1"/>
</dbReference>
<dbReference type="CDD" id="cd00090">
    <property type="entry name" value="HTH_ARSR"/>
    <property type="match status" value="1"/>
</dbReference>
<reference evidence="5 6" key="1">
    <citation type="submission" date="2020-03" db="EMBL/GenBank/DDBJ databases">
        <authorList>
            <person name="Lai Q."/>
        </authorList>
    </citation>
    <scope>NUCLEOTIDE SEQUENCE [LARGE SCALE GENOMIC DNA]</scope>
    <source>
        <strain evidence="5 6">CCUG 25036</strain>
    </source>
</reference>
<dbReference type="Pfam" id="PF12840">
    <property type="entry name" value="HTH_20"/>
    <property type="match status" value="1"/>
</dbReference>
<dbReference type="InterPro" id="IPR011991">
    <property type="entry name" value="ArsR-like_HTH"/>
</dbReference>
<evidence type="ECO:0000259" key="4">
    <source>
        <dbReference type="PROSITE" id="PS50987"/>
    </source>
</evidence>